<sequence>MDKENRKNGRSRIRYNFFHLQRHRIRRSEKLKTRQSVKSFNTSYIQFLFCSNAVNGKQCLEHRKDVESESKIFYLHLHRHSWTTFHVQTIPVSMLNDISIKLEVLCLERRVVRN</sequence>
<reference evidence="1" key="1">
    <citation type="submission" date="2020-08" db="EMBL/GenBank/DDBJ databases">
        <title>Multicomponent nature underlies the extraordinary mechanical properties of spider dragline silk.</title>
        <authorList>
            <person name="Kono N."/>
            <person name="Nakamura H."/>
            <person name="Mori M."/>
            <person name="Yoshida Y."/>
            <person name="Ohtoshi R."/>
            <person name="Malay A.D."/>
            <person name="Moran D.A.P."/>
            <person name="Tomita M."/>
            <person name="Numata K."/>
            <person name="Arakawa K."/>
        </authorList>
    </citation>
    <scope>NUCLEOTIDE SEQUENCE</scope>
</reference>
<keyword evidence="2" id="KW-1185">Reference proteome</keyword>
<evidence type="ECO:0000313" key="2">
    <source>
        <dbReference type="Proteomes" id="UP000886998"/>
    </source>
</evidence>
<name>A0A8X7CD48_9ARAC</name>
<dbReference type="EMBL" id="BMAV01013196">
    <property type="protein sequence ID" value="GFY60529.1"/>
    <property type="molecule type" value="Genomic_DNA"/>
</dbReference>
<comment type="caution">
    <text evidence="1">The sequence shown here is derived from an EMBL/GenBank/DDBJ whole genome shotgun (WGS) entry which is preliminary data.</text>
</comment>
<evidence type="ECO:0000313" key="1">
    <source>
        <dbReference type="EMBL" id="GFY60529.1"/>
    </source>
</evidence>
<proteinExistence type="predicted"/>
<dbReference type="AlphaFoldDB" id="A0A8X7CD48"/>
<organism evidence="1 2">
    <name type="scientific">Trichonephila inaurata madagascariensis</name>
    <dbReference type="NCBI Taxonomy" id="2747483"/>
    <lineage>
        <taxon>Eukaryota</taxon>
        <taxon>Metazoa</taxon>
        <taxon>Ecdysozoa</taxon>
        <taxon>Arthropoda</taxon>
        <taxon>Chelicerata</taxon>
        <taxon>Arachnida</taxon>
        <taxon>Araneae</taxon>
        <taxon>Araneomorphae</taxon>
        <taxon>Entelegynae</taxon>
        <taxon>Araneoidea</taxon>
        <taxon>Nephilidae</taxon>
        <taxon>Trichonephila</taxon>
        <taxon>Trichonephila inaurata</taxon>
    </lineage>
</organism>
<dbReference type="Proteomes" id="UP000886998">
    <property type="component" value="Unassembled WGS sequence"/>
</dbReference>
<gene>
    <name evidence="1" type="ORF">TNIN_60731</name>
</gene>
<protein>
    <submittedName>
        <fullName evidence="1">Uncharacterized protein</fullName>
    </submittedName>
</protein>
<accession>A0A8X7CD48</accession>